<dbReference type="Gramene" id="TraesPARA_EIv1.0_2278150.1">
    <property type="protein sequence ID" value="TraesPARA_EIv1.0_2278150.1.CDS"/>
    <property type="gene ID" value="TraesPARA_EIv1.0_2278150"/>
</dbReference>
<organism evidence="2">
    <name type="scientific">Triticum aestivum</name>
    <name type="common">Wheat</name>
    <dbReference type="NCBI Taxonomy" id="4565"/>
    <lineage>
        <taxon>Eukaryota</taxon>
        <taxon>Viridiplantae</taxon>
        <taxon>Streptophyta</taxon>
        <taxon>Embryophyta</taxon>
        <taxon>Tracheophyta</taxon>
        <taxon>Spermatophyta</taxon>
        <taxon>Magnoliopsida</taxon>
        <taxon>Liliopsida</taxon>
        <taxon>Poales</taxon>
        <taxon>Poaceae</taxon>
        <taxon>BOP clade</taxon>
        <taxon>Pooideae</taxon>
        <taxon>Triticodae</taxon>
        <taxon>Triticeae</taxon>
        <taxon>Triticinae</taxon>
        <taxon>Triticum</taxon>
    </lineage>
</organism>
<dbReference type="Proteomes" id="UP000019116">
    <property type="component" value="Chromosome 7A"/>
</dbReference>
<gene>
    <name evidence="2" type="primary">LOC123151893</name>
</gene>
<accession>A0A3B6RH53</accession>
<dbReference type="Gramene" id="TraesRN7A0100496400.1">
    <property type="protein sequence ID" value="TraesRN7A0100496400.1"/>
    <property type="gene ID" value="TraesRN7A0100496400"/>
</dbReference>
<dbReference type="Gramene" id="TraesLDM7A03G03886770.1">
    <property type="protein sequence ID" value="TraesLDM7A03G03886770.1"/>
    <property type="gene ID" value="TraesLDM7A03G03886770"/>
</dbReference>
<evidence type="ECO:0000313" key="3">
    <source>
        <dbReference type="Proteomes" id="UP000019116"/>
    </source>
</evidence>
<dbReference type="Gramene" id="TraesCS7A03G0524900.1">
    <property type="protein sequence ID" value="TraesCS7A03G0524900.1.CDS"/>
    <property type="gene ID" value="TraesCS7A03G0524900"/>
</dbReference>
<dbReference type="Gramene" id="TraesLAC7A03G03834900.1">
    <property type="protein sequence ID" value="TraesLAC7A03G03834900.1"/>
    <property type="gene ID" value="TraesLAC7A03G03834900"/>
</dbReference>
<dbReference type="Gramene" id="TraesCAD_scaffold_119831_01G000100.1">
    <property type="protein sequence ID" value="TraesCAD_scaffold_119831_01G000100.1"/>
    <property type="gene ID" value="TraesCAD_scaffold_119831_01G000100"/>
</dbReference>
<reference evidence="2" key="2">
    <citation type="submission" date="2018-10" db="UniProtKB">
        <authorList>
            <consortium name="EnsemblPlants"/>
        </authorList>
    </citation>
    <scope>IDENTIFICATION</scope>
</reference>
<dbReference type="EnsemblPlants" id="TraesCS7A02G226100.1">
    <property type="protein sequence ID" value="TraesCS7A02G226100.1"/>
    <property type="gene ID" value="TraesCS7A02G226100"/>
</dbReference>
<dbReference type="Gramene" id="TraesSYM7A03G03833300.1">
    <property type="protein sequence ID" value="TraesSYM7A03G03833300.1"/>
    <property type="gene ID" value="TraesSYM7A03G03833300"/>
</dbReference>
<keyword evidence="3" id="KW-1185">Reference proteome</keyword>
<dbReference type="Gramene" id="TraesJAG7A03G03864150.1">
    <property type="protein sequence ID" value="TraesJAG7A03G03864150.1"/>
    <property type="gene ID" value="TraesJAG7A03G03864150"/>
</dbReference>
<dbReference type="RefSeq" id="XP_044427462.1">
    <property type="nucleotide sequence ID" value="XM_044571527.1"/>
</dbReference>
<dbReference type="Gramene" id="TraesWEE_scaffold_142054_01G000100.1">
    <property type="protein sequence ID" value="TraesWEE_scaffold_142054_01G000100.1"/>
    <property type="gene ID" value="TraesWEE_scaffold_142054_01G000100"/>
</dbReference>
<dbReference type="Gramene" id="TraesCLE_scaffold_121362_01G000100.1">
    <property type="protein sequence ID" value="TraesCLE_scaffold_121362_01G000100.1"/>
    <property type="gene ID" value="TraesCLE_scaffold_121362_01G000100"/>
</dbReference>
<dbReference type="Gramene" id="TraesCS7A02G226100.1">
    <property type="protein sequence ID" value="TraesCS7A02G226100.1"/>
    <property type="gene ID" value="TraesCS7A02G226100"/>
</dbReference>
<dbReference type="Gramene" id="TraesMAC7A03G03883090.1">
    <property type="protein sequence ID" value="TraesMAC7A03G03883090.1"/>
    <property type="gene ID" value="TraesMAC7A03G03883090"/>
</dbReference>
<reference evidence="2" key="1">
    <citation type="submission" date="2018-08" db="EMBL/GenBank/DDBJ databases">
        <authorList>
            <person name="Rossello M."/>
        </authorList>
    </citation>
    <scope>NUCLEOTIDE SEQUENCE [LARGE SCALE GENOMIC DNA]</scope>
    <source>
        <strain evidence="2">cv. Chinese Spring</strain>
    </source>
</reference>
<evidence type="ECO:0000256" key="1">
    <source>
        <dbReference type="SAM" id="SignalP"/>
    </source>
</evidence>
<dbReference type="Gramene" id="TraesNOR7A03G03925010.1">
    <property type="protein sequence ID" value="TraesNOR7A03G03925010.1"/>
    <property type="gene ID" value="TraesNOR7A03G03925010"/>
</dbReference>
<dbReference type="Gramene" id="TraesSTA7A03G03877510.1">
    <property type="protein sequence ID" value="TraesSTA7A03G03877510.1"/>
    <property type="gene ID" value="TraesSTA7A03G03877510"/>
</dbReference>
<dbReference type="OrthoDB" id="583447at2759"/>
<feature type="chain" id="PRO_5043180063" evidence="1">
    <location>
        <begin position="27"/>
        <end position="76"/>
    </location>
</feature>
<name>A0A3B6RH53_WHEAT</name>
<evidence type="ECO:0000313" key="2">
    <source>
        <dbReference type="EnsemblPlants" id="TraesCS7A02G226100.1"/>
    </source>
</evidence>
<proteinExistence type="predicted"/>
<dbReference type="Gramene" id="TraesROB_scaffold_101946_01G000100.1">
    <property type="protein sequence ID" value="TraesROB_scaffold_101946_01G000100.1"/>
    <property type="gene ID" value="TraesROB_scaffold_101946_01G000100"/>
</dbReference>
<keyword evidence="1" id="KW-0732">Signal</keyword>
<dbReference type="GeneID" id="123151893"/>
<dbReference type="AlphaFoldDB" id="A0A3B6RH53"/>
<protein>
    <submittedName>
        <fullName evidence="2">Uncharacterized protein</fullName>
    </submittedName>
</protein>
<dbReference type="Gramene" id="TraesARI7A03G03853630.1">
    <property type="protein sequence ID" value="TraesARI7A03G03853630.1"/>
    <property type="gene ID" value="TraesARI7A03G03853630"/>
</dbReference>
<sequence length="76" mass="8003">MKTVNTVFVGLTLLVLSSGMLMQASAELCSDSIVSPSCDGNGVSCKELCKRFIYIGKVTATCVPQGCKCTVCIPHD</sequence>
<feature type="signal peptide" evidence="1">
    <location>
        <begin position="1"/>
        <end position="26"/>
    </location>
</feature>